<reference evidence="2 3" key="1">
    <citation type="submission" date="2020-06" db="EMBL/GenBank/DDBJ databases">
        <title>Genomic analysis of Salicibibacter sp. NKC21-4.</title>
        <authorList>
            <person name="Oh Y.J."/>
        </authorList>
    </citation>
    <scope>NUCLEOTIDE SEQUENCE [LARGE SCALE GENOMIC DNA]</scope>
    <source>
        <strain evidence="2 3">NKC21-4</strain>
    </source>
</reference>
<organism evidence="2 3">
    <name type="scientific">Salicibibacter cibi</name>
    <dbReference type="NCBI Taxonomy" id="2743001"/>
    <lineage>
        <taxon>Bacteria</taxon>
        <taxon>Bacillati</taxon>
        <taxon>Bacillota</taxon>
        <taxon>Bacilli</taxon>
        <taxon>Bacillales</taxon>
        <taxon>Bacillaceae</taxon>
        <taxon>Salicibibacter</taxon>
    </lineage>
</organism>
<protein>
    <submittedName>
        <fullName evidence="2">Uncharacterized protein</fullName>
    </submittedName>
</protein>
<dbReference type="AlphaFoldDB" id="A0A7T7CEK9"/>
<dbReference type="RefSeq" id="WP_200088414.1">
    <property type="nucleotide sequence ID" value="NZ_CP054706.1"/>
</dbReference>
<dbReference type="KEGG" id="scib:HUG20_04145"/>
<feature type="compositionally biased region" description="Polar residues" evidence="1">
    <location>
        <begin position="1"/>
        <end position="17"/>
    </location>
</feature>
<gene>
    <name evidence="2" type="ORF">HUG20_04145</name>
</gene>
<dbReference type="Proteomes" id="UP000595349">
    <property type="component" value="Chromosome"/>
</dbReference>
<evidence type="ECO:0000256" key="1">
    <source>
        <dbReference type="SAM" id="MobiDB-lite"/>
    </source>
</evidence>
<accession>A0A7T7CEK9</accession>
<feature type="region of interest" description="Disordered" evidence="1">
    <location>
        <begin position="1"/>
        <end position="28"/>
    </location>
</feature>
<dbReference type="EMBL" id="CP054706">
    <property type="protein sequence ID" value="QQK79174.1"/>
    <property type="molecule type" value="Genomic_DNA"/>
</dbReference>
<evidence type="ECO:0000313" key="2">
    <source>
        <dbReference type="EMBL" id="QQK79174.1"/>
    </source>
</evidence>
<sequence length="45" mass="5110">MQGNPSCKQKNPCTSGNVRRDDAAMAWPTVRPRKAKLWKRHPGFS</sequence>
<proteinExistence type="predicted"/>
<evidence type="ECO:0000313" key="3">
    <source>
        <dbReference type="Proteomes" id="UP000595349"/>
    </source>
</evidence>
<keyword evidence="3" id="KW-1185">Reference proteome</keyword>
<name>A0A7T7CEK9_9BACI</name>